<reference evidence="3" key="1">
    <citation type="journal article" date="2021" name="Sci. Rep.">
        <title>Diploid genomic architecture of Nitzschia inconspicua, an elite biomass production diatom.</title>
        <authorList>
            <person name="Oliver A."/>
            <person name="Podell S."/>
            <person name="Pinowska A."/>
            <person name="Traller J.C."/>
            <person name="Smith S.R."/>
            <person name="McClure R."/>
            <person name="Beliaev A."/>
            <person name="Bohutskyi P."/>
            <person name="Hill E.A."/>
            <person name="Rabines A."/>
            <person name="Zheng H."/>
            <person name="Allen L.Z."/>
            <person name="Kuo A."/>
            <person name="Grigoriev I.V."/>
            <person name="Allen A.E."/>
            <person name="Hazlebeck D."/>
            <person name="Allen E.E."/>
        </authorList>
    </citation>
    <scope>NUCLEOTIDE SEQUENCE</scope>
    <source>
        <strain evidence="3">Hildebrandi</strain>
    </source>
</reference>
<keyword evidence="4" id="KW-1185">Reference proteome</keyword>
<organism evidence="3 4">
    <name type="scientific">Nitzschia inconspicua</name>
    <dbReference type="NCBI Taxonomy" id="303405"/>
    <lineage>
        <taxon>Eukaryota</taxon>
        <taxon>Sar</taxon>
        <taxon>Stramenopiles</taxon>
        <taxon>Ochrophyta</taxon>
        <taxon>Bacillariophyta</taxon>
        <taxon>Bacillariophyceae</taxon>
        <taxon>Bacillariophycidae</taxon>
        <taxon>Bacillariales</taxon>
        <taxon>Bacillariaceae</taxon>
        <taxon>Nitzschia</taxon>
    </lineage>
</organism>
<feature type="compositionally biased region" description="Acidic residues" evidence="1">
    <location>
        <begin position="19"/>
        <end position="30"/>
    </location>
</feature>
<dbReference type="Proteomes" id="UP000693970">
    <property type="component" value="Unassembled WGS sequence"/>
</dbReference>
<feature type="domain" description="Ubiquitin-like" evidence="2">
    <location>
        <begin position="341"/>
        <end position="411"/>
    </location>
</feature>
<evidence type="ECO:0000256" key="1">
    <source>
        <dbReference type="SAM" id="MobiDB-lite"/>
    </source>
</evidence>
<comment type="caution">
    <text evidence="3">The sequence shown here is derived from an EMBL/GenBank/DDBJ whole genome shotgun (WGS) entry which is preliminary data.</text>
</comment>
<evidence type="ECO:0000313" key="3">
    <source>
        <dbReference type="EMBL" id="KAG7370806.1"/>
    </source>
</evidence>
<feature type="compositionally biased region" description="Basic and acidic residues" evidence="1">
    <location>
        <begin position="148"/>
        <end position="167"/>
    </location>
</feature>
<dbReference type="InterPro" id="IPR000626">
    <property type="entry name" value="Ubiquitin-like_dom"/>
</dbReference>
<dbReference type="PANTHER" id="PTHR10562">
    <property type="entry name" value="SMALL UBIQUITIN-RELATED MODIFIER"/>
    <property type="match status" value="1"/>
</dbReference>
<reference evidence="3" key="2">
    <citation type="submission" date="2021-04" db="EMBL/GenBank/DDBJ databases">
        <authorList>
            <person name="Podell S."/>
        </authorList>
    </citation>
    <scope>NUCLEOTIDE SEQUENCE</scope>
    <source>
        <strain evidence="3">Hildebrandi</strain>
    </source>
</reference>
<feature type="compositionally biased region" description="Acidic residues" evidence="1">
    <location>
        <begin position="132"/>
        <end position="147"/>
    </location>
</feature>
<dbReference type="AlphaFoldDB" id="A0A9K3M0W4"/>
<sequence>MSDGSVSSSSGEPFFESPDNSDADDDDDSDNNNIDGTESSHGSPSKPHGSHKKKTAAIDPFKFQARSFQKVNTAITSAQQHPSPSREKKRTRTDDTGGELERSLEELKRKSQAHLMASQQKLRKRKMVNENENNDSDDSDGDSDGDVLEGRAGVKDANKQSKEKSRNGEGSVSKQQDLQEQNVIELLSDDDKEPADVEKMPSANATVRRSPRIARSAASAAVAVALLSATSKITPPAYDNSTDDDSVKEMSAGAVARSLTRRNNNPLPAGAAEAMMRARMAQSKLTQAQHYHAHDLYVPVKEPELIQRRPSSAPSSARKPLSGIKAAALNLGIPLKVVCRTQLYITTEKNKRTQDVKLSIRDKEPLQELYNRLFQELALPPTATLTMSFDGMNIEKSKTPKSYDMEDGDLIDCTAQATYLLTTKRESTPVIPTSLNVKKIPLGKRLKLNCRAQVKLSGTQQQKKAHHLLSSNLELREHEPLSILLDSMVKAHNIPTTAKVKMLFDGEVCNLEKTPTNYGMEADDMIDFTVEVDSFWL</sequence>
<dbReference type="CDD" id="cd01763">
    <property type="entry name" value="Ubl_SUMO_like"/>
    <property type="match status" value="2"/>
</dbReference>
<feature type="compositionally biased region" description="Polar residues" evidence="1">
    <location>
        <begin position="66"/>
        <end position="83"/>
    </location>
</feature>
<feature type="region of interest" description="Disordered" evidence="1">
    <location>
        <begin position="1"/>
        <end position="211"/>
    </location>
</feature>
<evidence type="ECO:0000313" key="4">
    <source>
        <dbReference type="Proteomes" id="UP000693970"/>
    </source>
</evidence>
<gene>
    <name evidence="3" type="ORF">IV203_019376</name>
</gene>
<dbReference type="Pfam" id="PF11976">
    <property type="entry name" value="Rad60-SLD"/>
    <property type="match status" value="2"/>
</dbReference>
<feature type="compositionally biased region" description="Low complexity" evidence="1">
    <location>
        <begin position="1"/>
        <end position="18"/>
    </location>
</feature>
<feature type="compositionally biased region" description="Low complexity" evidence="1">
    <location>
        <begin position="31"/>
        <end position="47"/>
    </location>
</feature>
<dbReference type="InterPro" id="IPR022617">
    <property type="entry name" value="Rad60/SUMO-like_dom"/>
</dbReference>
<dbReference type="OrthoDB" id="442921at2759"/>
<name>A0A9K3M0W4_9STRA</name>
<proteinExistence type="predicted"/>
<dbReference type="EMBL" id="JAGRRH010000004">
    <property type="protein sequence ID" value="KAG7370806.1"/>
    <property type="molecule type" value="Genomic_DNA"/>
</dbReference>
<dbReference type="PROSITE" id="PS50053">
    <property type="entry name" value="UBIQUITIN_2"/>
    <property type="match status" value="1"/>
</dbReference>
<accession>A0A9K3M0W4</accession>
<feature type="compositionally biased region" description="Basic and acidic residues" evidence="1">
    <location>
        <begin position="92"/>
        <end position="109"/>
    </location>
</feature>
<protein>
    <submittedName>
        <fullName evidence="3">Ubiquitin-2/rad60 SUMO-like protein</fullName>
    </submittedName>
</protein>
<evidence type="ECO:0000259" key="2">
    <source>
        <dbReference type="PROSITE" id="PS50053"/>
    </source>
</evidence>
<feature type="compositionally biased region" description="Polar residues" evidence="1">
    <location>
        <begin position="168"/>
        <end position="182"/>
    </location>
</feature>